<feature type="coiled-coil region" evidence="1">
    <location>
        <begin position="43"/>
        <end position="98"/>
    </location>
</feature>
<dbReference type="PANTHER" id="PTHR21666">
    <property type="entry name" value="PEPTIDASE-RELATED"/>
    <property type="match status" value="1"/>
</dbReference>
<gene>
    <name evidence="4" type="ORF">A2642_04200</name>
</gene>
<dbReference type="AlphaFoldDB" id="A0A1F6V4F1"/>
<dbReference type="InterPro" id="IPR011055">
    <property type="entry name" value="Dup_hybrid_motif"/>
</dbReference>
<organism evidence="4 5">
    <name type="scientific">Candidatus Nomurabacteria bacterium RIFCSPHIGHO2_01_FULL_39_10</name>
    <dbReference type="NCBI Taxonomy" id="1801733"/>
    <lineage>
        <taxon>Bacteria</taxon>
        <taxon>Candidatus Nomuraibacteriota</taxon>
    </lineage>
</organism>
<dbReference type="Gene3D" id="6.10.250.3150">
    <property type="match status" value="1"/>
</dbReference>
<keyword evidence="1" id="KW-0175">Coiled coil</keyword>
<comment type="caution">
    <text evidence="4">The sequence shown here is derived from an EMBL/GenBank/DDBJ whole genome shotgun (WGS) entry which is preliminary data.</text>
</comment>
<feature type="transmembrane region" description="Helical" evidence="2">
    <location>
        <begin position="20"/>
        <end position="40"/>
    </location>
</feature>
<dbReference type="InterPro" id="IPR050570">
    <property type="entry name" value="Cell_wall_metabolism_enzyme"/>
</dbReference>
<sequence length="439" mass="48954">MKLYPDSKKPCNNTRQDLVLLIQGLALVILLLVLPVFSYANTAQELQNKIDQKNSDIDILEEEIAAFQSELDSFGQQKNSLNKSIKELDLTRKKLNTDMTLTQKKIDKTNLTIENLSSNIGIKQNSIKTNIESISLGIKKTNELEESNILVTLLSENNFTAIWNDIDNITAIREKLRDSIIELKQIKGELEDTKEETISAKNELTRLKSKLADQHKIVVQNTNEKNKLLKQTKNNEANYQKLLKDRLAKKESFEKELRDYESQLQFTLDPSKLPTSGVLSWPLDKIYVTQMFGKTADSKRLYASGSHSGVDFKAGVGTPVKAMADGTVMGVGDTDATCIGTSFGKWVFIKYNNGLSSAYGHLSLVKAYEGQKVARGEIVGYTGNTGHTTGPHLHVSVYVSSATSVQKRPSTTCEGRVYTMPLAPTAAYLDPLYYLPKLF</sequence>
<feature type="coiled-coil region" evidence="1">
    <location>
        <begin position="173"/>
        <end position="210"/>
    </location>
</feature>
<dbReference type="EMBL" id="MFTJ01000048">
    <property type="protein sequence ID" value="OGI64543.1"/>
    <property type="molecule type" value="Genomic_DNA"/>
</dbReference>
<dbReference type="PANTHER" id="PTHR21666:SF270">
    <property type="entry name" value="MUREIN HYDROLASE ACTIVATOR ENVC"/>
    <property type="match status" value="1"/>
</dbReference>
<dbReference type="InterPro" id="IPR016047">
    <property type="entry name" value="M23ase_b-sheet_dom"/>
</dbReference>
<dbReference type="GO" id="GO:0004222">
    <property type="term" value="F:metalloendopeptidase activity"/>
    <property type="evidence" value="ECO:0007669"/>
    <property type="project" value="TreeGrafter"/>
</dbReference>
<evidence type="ECO:0000256" key="2">
    <source>
        <dbReference type="SAM" id="Phobius"/>
    </source>
</evidence>
<evidence type="ECO:0000259" key="3">
    <source>
        <dbReference type="Pfam" id="PF01551"/>
    </source>
</evidence>
<proteinExistence type="predicted"/>
<evidence type="ECO:0000313" key="4">
    <source>
        <dbReference type="EMBL" id="OGI64543.1"/>
    </source>
</evidence>
<protein>
    <recommendedName>
        <fullName evidence="3">M23ase beta-sheet core domain-containing protein</fullName>
    </recommendedName>
</protein>
<keyword evidence="2" id="KW-1133">Transmembrane helix</keyword>
<feature type="domain" description="M23ase beta-sheet core" evidence="3">
    <location>
        <begin position="306"/>
        <end position="400"/>
    </location>
</feature>
<name>A0A1F6V4F1_9BACT</name>
<dbReference type="Pfam" id="PF01551">
    <property type="entry name" value="Peptidase_M23"/>
    <property type="match status" value="1"/>
</dbReference>
<dbReference type="Proteomes" id="UP000178700">
    <property type="component" value="Unassembled WGS sequence"/>
</dbReference>
<reference evidence="4 5" key="1">
    <citation type="journal article" date="2016" name="Nat. Commun.">
        <title>Thousands of microbial genomes shed light on interconnected biogeochemical processes in an aquifer system.</title>
        <authorList>
            <person name="Anantharaman K."/>
            <person name="Brown C.T."/>
            <person name="Hug L.A."/>
            <person name="Sharon I."/>
            <person name="Castelle C.J."/>
            <person name="Probst A.J."/>
            <person name="Thomas B.C."/>
            <person name="Singh A."/>
            <person name="Wilkins M.J."/>
            <person name="Karaoz U."/>
            <person name="Brodie E.L."/>
            <person name="Williams K.H."/>
            <person name="Hubbard S.S."/>
            <person name="Banfield J.F."/>
        </authorList>
    </citation>
    <scope>NUCLEOTIDE SEQUENCE [LARGE SCALE GENOMIC DNA]</scope>
</reference>
<keyword evidence="2" id="KW-0472">Membrane</keyword>
<keyword evidence="2" id="KW-0812">Transmembrane</keyword>
<dbReference type="Gene3D" id="2.70.70.10">
    <property type="entry name" value="Glucose Permease (Domain IIA)"/>
    <property type="match status" value="1"/>
</dbReference>
<accession>A0A1F6V4F1</accession>
<evidence type="ECO:0000256" key="1">
    <source>
        <dbReference type="SAM" id="Coils"/>
    </source>
</evidence>
<dbReference type="SUPFAM" id="SSF51261">
    <property type="entry name" value="Duplicated hybrid motif"/>
    <property type="match status" value="1"/>
</dbReference>
<evidence type="ECO:0000313" key="5">
    <source>
        <dbReference type="Proteomes" id="UP000178700"/>
    </source>
</evidence>
<dbReference type="CDD" id="cd12797">
    <property type="entry name" value="M23_peptidase"/>
    <property type="match status" value="1"/>
</dbReference>